<organism evidence="2 3">
    <name type="scientific">Pseudolysinimonas kribbensis</name>
    <dbReference type="NCBI Taxonomy" id="433641"/>
    <lineage>
        <taxon>Bacteria</taxon>
        <taxon>Bacillati</taxon>
        <taxon>Actinomycetota</taxon>
        <taxon>Actinomycetes</taxon>
        <taxon>Micrococcales</taxon>
        <taxon>Microbacteriaceae</taxon>
        <taxon>Pseudolysinimonas</taxon>
    </lineage>
</organism>
<gene>
    <name evidence="2" type="ORF">GCM10025881_21260</name>
</gene>
<evidence type="ECO:0000256" key="1">
    <source>
        <dbReference type="SAM" id="Phobius"/>
    </source>
</evidence>
<evidence type="ECO:0000313" key="3">
    <source>
        <dbReference type="Proteomes" id="UP001157034"/>
    </source>
</evidence>
<keyword evidence="1" id="KW-0472">Membrane</keyword>
<reference evidence="3" key="1">
    <citation type="journal article" date="2019" name="Int. J. Syst. Evol. Microbiol.">
        <title>The Global Catalogue of Microorganisms (GCM) 10K type strain sequencing project: providing services to taxonomists for standard genome sequencing and annotation.</title>
        <authorList>
            <consortium name="The Broad Institute Genomics Platform"/>
            <consortium name="The Broad Institute Genome Sequencing Center for Infectious Disease"/>
            <person name="Wu L."/>
            <person name="Ma J."/>
        </authorList>
    </citation>
    <scope>NUCLEOTIDE SEQUENCE [LARGE SCALE GENOMIC DNA]</scope>
    <source>
        <strain evidence="3">NBRC 108894</strain>
    </source>
</reference>
<feature type="transmembrane region" description="Helical" evidence="1">
    <location>
        <begin position="60"/>
        <end position="78"/>
    </location>
</feature>
<dbReference type="EMBL" id="BSVB01000001">
    <property type="protein sequence ID" value="GMA95302.1"/>
    <property type="molecule type" value="Genomic_DNA"/>
</dbReference>
<evidence type="ECO:0008006" key="4">
    <source>
        <dbReference type="Google" id="ProtNLM"/>
    </source>
</evidence>
<comment type="caution">
    <text evidence="2">The sequence shown here is derived from an EMBL/GenBank/DDBJ whole genome shotgun (WGS) entry which is preliminary data.</text>
</comment>
<evidence type="ECO:0000313" key="2">
    <source>
        <dbReference type="EMBL" id="GMA95302.1"/>
    </source>
</evidence>
<feature type="transmembrane region" description="Helical" evidence="1">
    <location>
        <begin position="34"/>
        <end position="54"/>
    </location>
</feature>
<protein>
    <recommendedName>
        <fullName evidence="4">DUF2244 domain-containing protein</fullName>
    </recommendedName>
</protein>
<accession>A0ABQ6K5Q2</accession>
<keyword evidence="1" id="KW-0812">Transmembrane</keyword>
<sequence>MTDDGPEYRYSFTVTEHYRRELTRALIGAGYRSAGIWMAIAIVLVAGIGSSLLLGSVIPVIVAAAVDVALVVAVPVAAHRRVEAAAALGSVARSGFGESSFRIGHDLPGMLVDYDRVVDVTPRGDLVWLRIRMASSTPRAAWPRALFPDAELARLRDATAHE</sequence>
<name>A0ABQ6K5Q2_9MICO</name>
<keyword evidence="1" id="KW-1133">Transmembrane helix</keyword>
<keyword evidence="3" id="KW-1185">Reference proteome</keyword>
<proteinExistence type="predicted"/>
<dbReference type="Proteomes" id="UP001157034">
    <property type="component" value="Unassembled WGS sequence"/>
</dbReference>